<dbReference type="NCBIfam" id="TIGR00696">
    <property type="entry name" value="wecG_tagA_cpsF"/>
    <property type="match status" value="1"/>
</dbReference>
<reference evidence="3 4" key="2">
    <citation type="submission" date="2018-03" db="EMBL/GenBank/DDBJ databases">
        <title>Draft genome of Pseudomonas putida strain KT-27.</title>
        <authorList>
            <person name="Yoshizawa S."/>
            <person name="Khan N.H."/>
            <person name="Nishimura M."/>
            <person name="Chiura H.X."/>
            <person name="Ogura Y."/>
            <person name="Hayashi T."/>
            <person name="Kogure K."/>
        </authorList>
    </citation>
    <scope>NUCLEOTIDE SEQUENCE [LARGE SCALE GENOMIC DNA]</scope>
    <source>
        <strain evidence="3 4">KT-27</strain>
    </source>
</reference>
<dbReference type="PANTHER" id="PTHR34136">
    <property type="match status" value="1"/>
</dbReference>
<evidence type="ECO:0000313" key="4">
    <source>
        <dbReference type="Proteomes" id="UP000237194"/>
    </source>
</evidence>
<dbReference type="EMBL" id="MIND01000018">
    <property type="protein sequence ID" value="POF89312.1"/>
    <property type="molecule type" value="Genomic_DNA"/>
</dbReference>
<proteinExistence type="predicted"/>
<dbReference type="RefSeq" id="WP_103437378.1">
    <property type="nucleotide sequence ID" value="NZ_MIND01000018.1"/>
</dbReference>
<dbReference type="Pfam" id="PF03808">
    <property type="entry name" value="Glyco_tran_WecG"/>
    <property type="match status" value="1"/>
</dbReference>
<reference evidence="3 4" key="1">
    <citation type="submission" date="2016-08" db="EMBL/GenBank/DDBJ databases">
        <authorList>
            <person name="Seilhamer J.J."/>
        </authorList>
    </citation>
    <scope>NUCLEOTIDE SEQUENCE [LARGE SCALE GENOMIC DNA]</scope>
    <source>
        <strain evidence="3 4">KT-27</strain>
    </source>
</reference>
<sequence length="256" mass="28027">MNERPWQQRWDAILSKLLVVVDGAAEQQLIATLAAPDQATVLGFVNAHALNLVAASEGYCASLSAADLLLRDGAGMGLLYRQLALEPGLNMNGTDLIPKLIAAYRGKRVALWGTEEPFVSQAAARCQAQFAIELVSVEHGFANAEHYLELARQYQPQLIVLGMGMPKQEAIAAQLAAAAGPCLIICGGAILDFLGGKVTRAPHWVRRLKGEWAYRLLREPRRLFKRYVIGNPLFMLRALRYRKAAASAVRSAPKRI</sequence>
<name>A0A2S3WEE9_PSEPU</name>
<accession>A0A2S3WEE9</accession>
<evidence type="ECO:0000256" key="2">
    <source>
        <dbReference type="ARBA" id="ARBA00022679"/>
    </source>
</evidence>
<dbReference type="GO" id="GO:0016757">
    <property type="term" value="F:glycosyltransferase activity"/>
    <property type="evidence" value="ECO:0007669"/>
    <property type="project" value="UniProtKB-KW"/>
</dbReference>
<gene>
    <name evidence="3" type="ORF">BGP80_15635</name>
</gene>
<keyword evidence="2 3" id="KW-0808">Transferase</keyword>
<dbReference type="PANTHER" id="PTHR34136:SF1">
    <property type="entry name" value="UDP-N-ACETYL-D-MANNOSAMINURONIC ACID TRANSFERASE"/>
    <property type="match status" value="1"/>
</dbReference>
<dbReference type="CDD" id="cd06533">
    <property type="entry name" value="Glyco_transf_WecG_TagA"/>
    <property type="match status" value="1"/>
</dbReference>
<evidence type="ECO:0000256" key="1">
    <source>
        <dbReference type="ARBA" id="ARBA00022676"/>
    </source>
</evidence>
<dbReference type="Proteomes" id="UP000237194">
    <property type="component" value="Unassembled WGS sequence"/>
</dbReference>
<organism evidence="3 4">
    <name type="scientific">Pseudomonas putida</name>
    <name type="common">Arthrobacter siderocapsulatus</name>
    <dbReference type="NCBI Taxonomy" id="303"/>
    <lineage>
        <taxon>Bacteria</taxon>
        <taxon>Pseudomonadati</taxon>
        <taxon>Pseudomonadota</taxon>
        <taxon>Gammaproteobacteria</taxon>
        <taxon>Pseudomonadales</taxon>
        <taxon>Pseudomonadaceae</taxon>
        <taxon>Pseudomonas</taxon>
    </lineage>
</organism>
<keyword evidence="1" id="KW-0328">Glycosyltransferase</keyword>
<dbReference type="AlphaFoldDB" id="A0A2S3WEE9"/>
<protein>
    <submittedName>
        <fullName evidence="3">Glycosyl transferase</fullName>
    </submittedName>
</protein>
<comment type="caution">
    <text evidence="3">The sequence shown here is derived from an EMBL/GenBank/DDBJ whole genome shotgun (WGS) entry which is preliminary data.</text>
</comment>
<evidence type="ECO:0000313" key="3">
    <source>
        <dbReference type="EMBL" id="POF89312.1"/>
    </source>
</evidence>
<dbReference type="InterPro" id="IPR004629">
    <property type="entry name" value="WecG_TagA_CpsF"/>
</dbReference>